<dbReference type="AlphaFoldDB" id="A0A514Z6L9"/>
<evidence type="ECO:0000256" key="5">
    <source>
        <dbReference type="ARBA" id="ARBA00031636"/>
    </source>
</evidence>
<reference evidence="7 8" key="1">
    <citation type="submission" date="2019-07" db="EMBL/GenBank/DDBJ databases">
        <title>Genome sequencing of KACC 19320.</title>
        <authorList>
            <person name="Heo J."/>
            <person name="Kim S.-J."/>
            <person name="Kim J.-S."/>
            <person name="Hong S.-B."/>
            <person name="Kwon S.-W."/>
        </authorList>
    </citation>
    <scope>NUCLEOTIDE SEQUENCE [LARGE SCALE GENOMIC DNA]</scope>
    <source>
        <strain evidence="7 8">KACC 19320</strain>
    </source>
</reference>
<evidence type="ECO:0000256" key="2">
    <source>
        <dbReference type="ARBA" id="ARBA00010199"/>
    </source>
</evidence>
<feature type="transmembrane region" description="Helical" evidence="6">
    <location>
        <begin position="6"/>
        <end position="28"/>
    </location>
</feature>
<dbReference type="PANTHER" id="PTHR43298:SF2">
    <property type="entry name" value="FMN_FAD EXPORTER YEEO-RELATED"/>
    <property type="match status" value="1"/>
</dbReference>
<feature type="transmembrane region" description="Helical" evidence="6">
    <location>
        <begin position="40"/>
        <end position="60"/>
    </location>
</feature>
<dbReference type="Pfam" id="PF01554">
    <property type="entry name" value="MatE"/>
    <property type="match status" value="1"/>
</dbReference>
<dbReference type="OrthoDB" id="9780160at2"/>
<keyword evidence="6" id="KW-0472">Membrane</keyword>
<dbReference type="InterPro" id="IPR002528">
    <property type="entry name" value="MATE_fam"/>
</dbReference>
<dbReference type="GO" id="GO:0042910">
    <property type="term" value="F:xenobiotic transmembrane transporter activity"/>
    <property type="evidence" value="ECO:0007669"/>
    <property type="project" value="InterPro"/>
</dbReference>
<dbReference type="GO" id="GO:0005886">
    <property type="term" value="C:plasma membrane"/>
    <property type="evidence" value="ECO:0007669"/>
    <property type="project" value="TreeGrafter"/>
</dbReference>
<protein>
    <recommendedName>
        <fullName evidence="3">Probable multidrug resistance protein NorM</fullName>
    </recommendedName>
    <alternativeName>
        <fullName evidence="5">Multidrug-efflux transporter</fullName>
    </alternativeName>
</protein>
<dbReference type="Proteomes" id="UP000315128">
    <property type="component" value="Chromosome"/>
</dbReference>
<evidence type="ECO:0000313" key="7">
    <source>
        <dbReference type="EMBL" id="QDK70244.1"/>
    </source>
</evidence>
<evidence type="ECO:0000256" key="3">
    <source>
        <dbReference type="ARBA" id="ARBA00020268"/>
    </source>
</evidence>
<feature type="transmembrane region" description="Helical" evidence="6">
    <location>
        <begin position="80"/>
        <end position="98"/>
    </location>
</feature>
<keyword evidence="4" id="KW-0813">Transport</keyword>
<proteinExistence type="inferred from homology"/>
<evidence type="ECO:0000256" key="6">
    <source>
        <dbReference type="SAM" id="Phobius"/>
    </source>
</evidence>
<gene>
    <name evidence="7" type="ORF">FLP15_02440</name>
</gene>
<evidence type="ECO:0000256" key="1">
    <source>
        <dbReference type="ARBA" id="ARBA00003408"/>
    </source>
</evidence>
<dbReference type="RefSeq" id="WP_142765863.1">
    <property type="nucleotide sequence ID" value="NZ_CP041356.1"/>
</dbReference>
<accession>A0A514Z6L9</accession>
<keyword evidence="6" id="KW-1133">Transmembrane helix</keyword>
<dbReference type="PANTHER" id="PTHR43298">
    <property type="entry name" value="MULTIDRUG RESISTANCE PROTEIN NORM-RELATED"/>
    <property type="match status" value="1"/>
</dbReference>
<keyword evidence="6" id="KW-0812">Transmembrane</keyword>
<name>A0A514Z6L9_9LACT</name>
<dbReference type="KEGG" id="lack:FLP15_02440"/>
<comment type="similarity">
    <text evidence="2">Belongs to the multi antimicrobial extrusion (MATE) (TC 2.A.66.1) family.</text>
</comment>
<dbReference type="GO" id="GO:0015297">
    <property type="term" value="F:antiporter activity"/>
    <property type="evidence" value="ECO:0007669"/>
    <property type="project" value="InterPro"/>
</dbReference>
<evidence type="ECO:0000256" key="4">
    <source>
        <dbReference type="ARBA" id="ARBA00022448"/>
    </source>
</evidence>
<comment type="function">
    <text evidence="1">Multidrug efflux pump.</text>
</comment>
<dbReference type="EMBL" id="CP041356">
    <property type="protein sequence ID" value="QDK70244.1"/>
    <property type="molecule type" value="Genomic_DNA"/>
</dbReference>
<keyword evidence="8" id="KW-1185">Reference proteome</keyword>
<organism evidence="7 8">
    <name type="scientific">Lactococcus protaetiae</name>
    <dbReference type="NCBI Taxonomy" id="2592653"/>
    <lineage>
        <taxon>Bacteria</taxon>
        <taxon>Bacillati</taxon>
        <taxon>Bacillota</taxon>
        <taxon>Bacilli</taxon>
        <taxon>Lactobacillales</taxon>
        <taxon>Streptococcaceae</taxon>
        <taxon>Lactococcus</taxon>
    </lineage>
</organism>
<dbReference type="InterPro" id="IPR050222">
    <property type="entry name" value="MATE_MdtK"/>
</dbReference>
<sequence>MMPVQGLIIAFFGGFSLACSVMVGQALGRDEKMLAYRTGQRILILSFVFPLILGLIYLPVNHWYMSFYHLSDYSFRMTSILMIVMVMFLPVKVVNMVITQGILSAGAKLDLF</sequence>
<evidence type="ECO:0000313" key="8">
    <source>
        <dbReference type="Proteomes" id="UP000315128"/>
    </source>
</evidence>